<dbReference type="PANTHER" id="PTHR30522">
    <property type="entry name" value="NUCLEOSIDE TRIPHOSPHATE PYROPHOSPHOHYDROLASE"/>
    <property type="match status" value="1"/>
</dbReference>
<dbReference type="InterPro" id="IPR048011">
    <property type="entry name" value="NTP-PPase_MazG-like_C"/>
</dbReference>
<organism evidence="6 7">
    <name type="scientific">Thermodesulfatator indicus (strain DSM 15286 / JCM 11887 / CIR29812)</name>
    <dbReference type="NCBI Taxonomy" id="667014"/>
    <lineage>
        <taxon>Bacteria</taxon>
        <taxon>Pseudomonadati</taxon>
        <taxon>Thermodesulfobacteriota</taxon>
        <taxon>Thermodesulfobacteria</taxon>
        <taxon>Thermodesulfobacteriales</taxon>
        <taxon>Thermodesulfatatoraceae</taxon>
        <taxon>Thermodesulfatator</taxon>
    </lineage>
</organism>
<keyword evidence="7" id="KW-1185">Reference proteome</keyword>
<dbReference type="AlphaFoldDB" id="F8ACF3"/>
<dbReference type="GO" id="GO:0006203">
    <property type="term" value="P:dGTP catabolic process"/>
    <property type="evidence" value="ECO:0007669"/>
    <property type="project" value="TreeGrafter"/>
</dbReference>
<dbReference type="PANTHER" id="PTHR30522:SF0">
    <property type="entry name" value="NUCLEOSIDE TRIPHOSPHATE PYROPHOSPHOHYDROLASE"/>
    <property type="match status" value="1"/>
</dbReference>
<evidence type="ECO:0000259" key="5">
    <source>
        <dbReference type="Pfam" id="PF03819"/>
    </source>
</evidence>
<dbReference type="FunFam" id="1.10.287.1080:FF:000003">
    <property type="entry name" value="Nucleoside triphosphate pyrophosphohydrolase"/>
    <property type="match status" value="1"/>
</dbReference>
<name>F8ACF3_THEID</name>
<dbReference type="RefSeq" id="WP_013907398.1">
    <property type="nucleotide sequence ID" value="NC_015681.1"/>
</dbReference>
<dbReference type="NCBIfam" id="NF007113">
    <property type="entry name" value="PRK09562.1"/>
    <property type="match status" value="1"/>
</dbReference>
<dbReference type="GO" id="GO:0046081">
    <property type="term" value="P:dUTP catabolic process"/>
    <property type="evidence" value="ECO:0007669"/>
    <property type="project" value="TreeGrafter"/>
</dbReference>
<dbReference type="FunFam" id="1.10.287.1080:FF:000001">
    <property type="entry name" value="Nucleoside triphosphate pyrophosphohydrolase"/>
    <property type="match status" value="1"/>
</dbReference>
<reference evidence="7" key="1">
    <citation type="submission" date="2011-04" db="EMBL/GenBank/DDBJ databases">
        <title>The complete genome of Thermodesulfatator indicus DSM 15286.</title>
        <authorList>
            <person name="Lucas S."/>
            <person name="Copeland A."/>
            <person name="Lapidus A."/>
            <person name="Bruce D."/>
            <person name="Goodwin L."/>
            <person name="Pitluck S."/>
            <person name="Peters L."/>
            <person name="Kyrpides N."/>
            <person name="Mavromatis K."/>
            <person name="Pagani I."/>
            <person name="Ivanova N."/>
            <person name="Saunders L."/>
            <person name="Detter J.C."/>
            <person name="Tapia R."/>
            <person name="Han C."/>
            <person name="Land M."/>
            <person name="Hauser L."/>
            <person name="Markowitz V."/>
            <person name="Cheng J.-F."/>
            <person name="Hugenholtz P."/>
            <person name="Woyke T."/>
            <person name="Wu D."/>
            <person name="Spring S."/>
            <person name="Schroeder M."/>
            <person name="Brambilla E."/>
            <person name="Klenk H.-P."/>
            <person name="Eisen J.A."/>
        </authorList>
    </citation>
    <scope>NUCLEOTIDE SEQUENCE [LARGE SCALE GENOMIC DNA]</scope>
    <source>
        <strain evidence="7">DSM 15286 / JCM 11887 / CIR29812</strain>
    </source>
</reference>
<evidence type="ECO:0000256" key="2">
    <source>
        <dbReference type="ARBA" id="ARBA00061115"/>
    </source>
</evidence>
<evidence type="ECO:0000313" key="7">
    <source>
        <dbReference type="Proteomes" id="UP000006793"/>
    </source>
</evidence>
<evidence type="ECO:0000313" key="6">
    <source>
        <dbReference type="EMBL" id="AEH44654.1"/>
    </source>
</evidence>
<sequence>MKGKFDDLGPLFVKLVEIVARLRGPGGCPWDQEQTPETLKKYVLEEAYEVFEAIGEETPLSVCEEIGDLLFLLVFIAYLYEEKGDFELADVLKLCADKMIRRHPHVFGENTLTNPDEVVAQWQKIKEKEAKDKGKKSSVLGNLPKALPALQRAFRLGERASRVGFDWDKPEELFPKLHEEITELKEALTKKDKKALKEEVGDLLFTVANLSRKLGVNPEEALRLANEKFETRFRQMESHFKDKGKNLNEVSLAEMDAVWEKVKKS</sequence>
<dbReference type="FunCoup" id="F8ACF3">
    <property type="interactions" value="227"/>
</dbReference>
<dbReference type="NCBIfam" id="TIGR00444">
    <property type="entry name" value="mazG"/>
    <property type="match status" value="1"/>
</dbReference>
<dbReference type="PaxDb" id="667014-Thein_0776"/>
<comment type="catalytic activity">
    <reaction evidence="1">
        <text>ATP + H2O = AMP + diphosphate + H(+)</text>
        <dbReference type="Rhea" id="RHEA:14245"/>
        <dbReference type="ChEBI" id="CHEBI:15377"/>
        <dbReference type="ChEBI" id="CHEBI:15378"/>
        <dbReference type="ChEBI" id="CHEBI:30616"/>
        <dbReference type="ChEBI" id="CHEBI:33019"/>
        <dbReference type="ChEBI" id="CHEBI:456215"/>
        <dbReference type="EC" id="3.6.1.8"/>
    </reaction>
</comment>
<dbReference type="OrthoDB" id="9808939at2"/>
<feature type="domain" description="NTP pyrophosphohydrolase MazG-like" evidence="5">
    <location>
        <begin position="170"/>
        <end position="232"/>
    </location>
</feature>
<dbReference type="GO" id="GO:0046061">
    <property type="term" value="P:dATP catabolic process"/>
    <property type="evidence" value="ECO:0007669"/>
    <property type="project" value="TreeGrafter"/>
</dbReference>
<dbReference type="Gene3D" id="1.10.287.1080">
    <property type="entry name" value="MazG-like"/>
    <property type="match status" value="2"/>
</dbReference>
<dbReference type="eggNOG" id="COG3956">
    <property type="taxonomic scope" value="Bacteria"/>
</dbReference>
<accession>F8ACF3</accession>
<comment type="similarity">
    <text evidence="2">Belongs to the nucleoside triphosphate pyrophosphohydrolase family.</text>
</comment>
<evidence type="ECO:0000256" key="1">
    <source>
        <dbReference type="ARBA" id="ARBA00052141"/>
    </source>
</evidence>
<feature type="domain" description="NTP pyrophosphohydrolase MazG-like" evidence="5">
    <location>
        <begin position="34"/>
        <end position="107"/>
    </location>
</feature>
<dbReference type="EMBL" id="CP002683">
    <property type="protein sequence ID" value="AEH44654.1"/>
    <property type="molecule type" value="Genomic_DNA"/>
</dbReference>
<dbReference type="PATRIC" id="fig|667014.3.peg.799"/>
<dbReference type="Proteomes" id="UP000006793">
    <property type="component" value="Chromosome"/>
</dbReference>
<dbReference type="GO" id="GO:0047693">
    <property type="term" value="F:ATP diphosphatase activity"/>
    <property type="evidence" value="ECO:0007669"/>
    <property type="project" value="UniProtKB-EC"/>
</dbReference>
<protein>
    <recommendedName>
        <fullName evidence="4">Nucleoside triphosphate pyrophosphohydrolase</fullName>
        <ecNumber evidence="3">3.6.1.8</ecNumber>
    </recommendedName>
</protein>
<dbReference type="GO" id="GO:0046052">
    <property type="term" value="P:UTP catabolic process"/>
    <property type="evidence" value="ECO:0007669"/>
    <property type="project" value="TreeGrafter"/>
</dbReference>
<dbReference type="GO" id="GO:0006950">
    <property type="term" value="P:response to stress"/>
    <property type="evidence" value="ECO:0007669"/>
    <property type="project" value="UniProtKB-ARBA"/>
</dbReference>
<dbReference type="KEGG" id="tid:Thein_0776"/>
<dbReference type="InterPro" id="IPR048015">
    <property type="entry name" value="NTP-PPase_MazG-like_N"/>
</dbReference>
<proteinExistence type="inferred from homology"/>
<reference evidence="6 7" key="2">
    <citation type="journal article" date="2012" name="Stand. Genomic Sci.">
        <title>Complete genome sequence of the thermophilic sulfate-reducing ocean bacterium Thermodesulfatator indicus type strain (CIR29812(T)).</title>
        <authorList>
            <person name="Anderson I."/>
            <person name="Saunders E."/>
            <person name="Lapidus A."/>
            <person name="Nolan M."/>
            <person name="Lucas S."/>
            <person name="Tice H."/>
            <person name="Del Rio T.G."/>
            <person name="Cheng J.F."/>
            <person name="Han C."/>
            <person name="Tapia R."/>
            <person name="Goodwin L.A."/>
            <person name="Pitluck S."/>
            <person name="Liolios K."/>
            <person name="Mavromatis K."/>
            <person name="Pagani I."/>
            <person name="Ivanova N."/>
            <person name="Mikhailova N."/>
            <person name="Pati A."/>
            <person name="Chen A."/>
            <person name="Palaniappan K."/>
            <person name="Land M."/>
            <person name="Hauser L."/>
            <person name="Jeffries C.D."/>
            <person name="Chang Y.J."/>
            <person name="Brambilla E.M."/>
            <person name="Rohde M."/>
            <person name="Spring S."/>
            <person name="Goker M."/>
            <person name="Detter J.C."/>
            <person name="Woyke T."/>
            <person name="Bristow J."/>
            <person name="Eisen J.A."/>
            <person name="Markowitz V."/>
            <person name="Hugenholtz P."/>
            <person name="Kyrpides N.C."/>
            <person name="Klenk H.P."/>
        </authorList>
    </citation>
    <scope>NUCLEOTIDE SEQUENCE [LARGE SCALE GENOMIC DNA]</scope>
    <source>
        <strain evidence="7">DSM 15286 / JCM 11887 / CIR29812</strain>
    </source>
</reference>
<dbReference type="Pfam" id="PF03819">
    <property type="entry name" value="MazG"/>
    <property type="match status" value="2"/>
</dbReference>
<dbReference type="InParanoid" id="F8ACF3"/>
<dbReference type="CDD" id="cd11529">
    <property type="entry name" value="NTP-PPase_MazG_Cterm"/>
    <property type="match status" value="1"/>
</dbReference>
<dbReference type="InterPro" id="IPR004518">
    <property type="entry name" value="MazG-like_dom"/>
</dbReference>
<dbReference type="SUPFAM" id="SSF101386">
    <property type="entry name" value="all-alpha NTP pyrophosphatases"/>
    <property type="match status" value="2"/>
</dbReference>
<evidence type="ECO:0000256" key="4">
    <source>
        <dbReference type="ARBA" id="ARBA00074799"/>
    </source>
</evidence>
<dbReference type="EC" id="3.6.1.8" evidence="3"/>
<dbReference type="STRING" id="667014.Thein_0776"/>
<evidence type="ECO:0000256" key="3">
    <source>
        <dbReference type="ARBA" id="ARBA00066372"/>
    </source>
</evidence>
<gene>
    <name evidence="6" type="ordered locus">Thein_0776</name>
</gene>
<dbReference type="HOGENOM" id="CLU_038356_0_1_0"/>
<dbReference type="GO" id="GO:0046076">
    <property type="term" value="P:dTTP catabolic process"/>
    <property type="evidence" value="ECO:0007669"/>
    <property type="project" value="TreeGrafter"/>
</dbReference>
<dbReference type="GO" id="GO:0046047">
    <property type="term" value="P:TTP catabolic process"/>
    <property type="evidence" value="ECO:0007669"/>
    <property type="project" value="TreeGrafter"/>
</dbReference>
<dbReference type="CDD" id="cd11528">
    <property type="entry name" value="NTP-PPase_MazG_Nterm"/>
    <property type="match status" value="1"/>
</dbReference>
<dbReference type="InterPro" id="IPR011551">
    <property type="entry name" value="NTP_PyrPHydrolase_MazG"/>
</dbReference>